<accession>E2S9H2</accession>
<dbReference type="EMBL" id="ACLF03000003">
    <property type="protein sequence ID" value="EFQ83896.1"/>
    <property type="molecule type" value="Genomic_DNA"/>
</dbReference>
<dbReference type="eggNOG" id="ENOG502ZCXD">
    <property type="taxonomic scope" value="Bacteria"/>
</dbReference>
<evidence type="ECO:0000313" key="3">
    <source>
        <dbReference type="Proteomes" id="UP000003111"/>
    </source>
</evidence>
<keyword evidence="1" id="KW-0732">Signal</keyword>
<dbReference type="PROSITE" id="PS51257">
    <property type="entry name" value="PROKAR_LIPOPROTEIN"/>
    <property type="match status" value="1"/>
</dbReference>
<proteinExistence type="predicted"/>
<protein>
    <recommendedName>
        <fullName evidence="4">Lipoprotein</fullName>
    </recommendedName>
</protein>
<sequence length="142" mass="14497">MRRALVAVGAAATGLALVSGCGAGDYCAAVEADLDTLSGFGAERTTEAYTTYADTLRTIGAVAPDDVADDYADLESVTRAVLDAQSAVGVPLEQMTDQAAVAPLTSEQLADLDAAYQAFNDTADQREAIVASVVDECGVTLS</sequence>
<keyword evidence="3" id="KW-1185">Reference proteome</keyword>
<organism evidence="2 3">
    <name type="scientific">Aeromicrobium marinum DSM 15272</name>
    <dbReference type="NCBI Taxonomy" id="585531"/>
    <lineage>
        <taxon>Bacteria</taxon>
        <taxon>Bacillati</taxon>
        <taxon>Actinomycetota</taxon>
        <taxon>Actinomycetes</taxon>
        <taxon>Propionibacteriales</taxon>
        <taxon>Nocardioidaceae</taxon>
        <taxon>Aeromicrobium</taxon>
    </lineage>
</organism>
<evidence type="ECO:0008006" key="4">
    <source>
        <dbReference type="Google" id="ProtNLM"/>
    </source>
</evidence>
<gene>
    <name evidence="2" type="ORF">HMPREF0063_10612</name>
</gene>
<comment type="caution">
    <text evidence="2">The sequence shown here is derived from an EMBL/GenBank/DDBJ whole genome shotgun (WGS) entry which is preliminary data.</text>
</comment>
<dbReference type="STRING" id="585531.HMPREF0063_10612"/>
<dbReference type="HOGENOM" id="CLU_1811694_0_0_11"/>
<dbReference type="OrthoDB" id="3748325at2"/>
<feature type="chain" id="PRO_5038740147" description="Lipoprotein" evidence="1">
    <location>
        <begin position="24"/>
        <end position="142"/>
    </location>
</feature>
<name>E2S9H2_9ACTN</name>
<dbReference type="AlphaFoldDB" id="E2S9H2"/>
<feature type="signal peptide" evidence="1">
    <location>
        <begin position="1"/>
        <end position="23"/>
    </location>
</feature>
<dbReference type="Proteomes" id="UP000003111">
    <property type="component" value="Unassembled WGS sequence"/>
</dbReference>
<reference evidence="2" key="1">
    <citation type="submission" date="2010-08" db="EMBL/GenBank/DDBJ databases">
        <authorList>
            <person name="Muzny D."/>
            <person name="Qin X."/>
            <person name="Buhay C."/>
            <person name="Dugan-Rocha S."/>
            <person name="Ding Y."/>
            <person name="Chen G."/>
            <person name="Hawes A."/>
            <person name="Holder M."/>
            <person name="Jhangiani S."/>
            <person name="Johnson A."/>
            <person name="Khan Z."/>
            <person name="Li Z."/>
            <person name="Liu W."/>
            <person name="Liu X."/>
            <person name="Perez L."/>
            <person name="Shen H."/>
            <person name="Wang Q."/>
            <person name="Watt J."/>
            <person name="Xi L."/>
            <person name="Xin Y."/>
            <person name="Zhou J."/>
            <person name="Deng J."/>
            <person name="Jiang H."/>
            <person name="Liu Y."/>
            <person name="Qu J."/>
            <person name="Song X.-Z."/>
            <person name="Zhang L."/>
            <person name="Villasana D."/>
            <person name="Johnson A."/>
            <person name="Liu J."/>
            <person name="Liyanage D."/>
            <person name="Lorensuhewa L."/>
            <person name="Robinson T."/>
            <person name="Song A."/>
            <person name="Song B.-B."/>
            <person name="Dinh H."/>
            <person name="Thornton R."/>
            <person name="Coyle M."/>
            <person name="Francisco L."/>
            <person name="Jackson L."/>
            <person name="Javaid M."/>
            <person name="Korchina V."/>
            <person name="Kovar C."/>
            <person name="Mata R."/>
            <person name="Mathew T."/>
            <person name="Ngo R."/>
            <person name="Nguyen L."/>
            <person name="Nguyen N."/>
            <person name="Okwuonu G."/>
            <person name="Ongeri F."/>
            <person name="Pham C."/>
            <person name="Simmons D."/>
            <person name="Wilczek-Boney K."/>
            <person name="Hale W."/>
            <person name="Jakkamsetti A."/>
            <person name="Pham P."/>
            <person name="Ruth R."/>
            <person name="San Lucas F."/>
            <person name="Warren J."/>
            <person name="Zhang J."/>
            <person name="Zhao Z."/>
            <person name="Zhou C."/>
            <person name="Zhu D."/>
            <person name="Lee S."/>
            <person name="Bess C."/>
            <person name="Blankenburg K."/>
            <person name="Forbes L."/>
            <person name="Fu Q."/>
            <person name="Gubbala S."/>
            <person name="Hirani K."/>
            <person name="Jayaseelan J.C."/>
            <person name="Lara F."/>
            <person name="Munidasa M."/>
            <person name="Palculict T."/>
            <person name="Patil S."/>
            <person name="Pu L.-L."/>
            <person name="Saada N."/>
            <person name="Tang L."/>
            <person name="Weissenberger G."/>
            <person name="Zhu Y."/>
            <person name="Hemphill L."/>
            <person name="Shang Y."/>
            <person name="Youmans B."/>
            <person name="Ayvaz T."/>
            <person name="Ross M."/>
            <person name="Santibanez J."/>
            <person name="Aqrawi P."/>
            <person name="Gross S."/>
            <person name="Joshi V."/>
            <person name="Fowler G."/>
            <person name="Nazareth L."/>
            <person name="Reid J."/>
            <person name="Worley K."/>
            <person name="Petrosino J."/>
            <person name="Highlander S."/>
            <person name="Gibbs R."/>
        </authorList>
    </citation>
    <scope>NUCLEOTIDE SEQUENCE [LARGE SCALE GENOMIC DNA]</scope>
    <source>
        <strain evidence="2">DSM 15272</strain>
    </source>
</reference>
<dbReference type="RefSeq" id="WP_007077634.1">
    <property type="nucleotide sequence ID" value="NZ_CM001024.1"/>
</dbReference>
<evidence type="ECO:0000313" key="2">
    <source>
        <dbReference type="EMBL" id="EFQ83896.1"/>
    </source>
</evidence>
<evidence type="ECO:0000256" key="1">
    <source>
        <dbReference type="SAM" id="SignalP"/>
    </source>
</evidence>